<organism evidence="1 2">
    <name type="scientific">Leucobacter soli</name>
    <dbReference type="NCBI Taxonomy" id="2812850"/>
    <lineage>
        <taxon>Bacteria</taxon>
        <taxon>Bacillati</taxon>
        <taxon>Actinomycetota</taxon>
        <taxon>Actinomycetes</taxon>
        <taxon>Micrococcales</taxon>
        <taxon>Microbacteriaceae</taxon>
        <taxon>Leucobacter</taxon>
    </lineage>
</organism>
<dbReference type="InterPro" id="IPR014910">
    <property type="entry name" value="YdhR"/>
</dbReference>
<name>A0A916JW98_9MICO</name>
<comment type="caution">
    <text evidence="1">The sequence shown here is derived from an EMBL/GenBank/DDBJ whole genome shotgun (WGS) entry which is preliminary data.</text>
</comment>
<dbReference type="Proteomes" id="UP000693892">
    <property type="component" value="Unassembled WGS sequence"/>
</dbReference>
<dbReference type="GO" id="GO:0004497">
    <property type="term" value="F:monooxygenase activity"/>
    <property type="evidence" value="ECO:0007669"/>
    <property type="project" value="UniProtKB-KW"/>
</dbReference>
<proteinExistence type="predicted"/>
<dbReference type="RefSeq" id="WP_218114756.1">
    <property type="nucleotide sequence ID" value="NZ_CAJVAP010000010.1"/>
</dbReference>
<dbReference type="EMBL" id="CAJVAP010000010">
    <property type="protein sequence ID" value="CAG7608686.1"/>
    <property type="molecule type" value="Genomic_DNA"/>
</dbReference>
<dbReference type="PANTHER" id="PTHR39169:SF1">
    <property type="entry name" value="MONOOXYGENASE YDHR-RELATED"/>
    <property type="match status" value="1"/>
</dbReference>
<keyword evidence="1" id="KW-0503">Monooxygenase</keyword>
<gene>
    <name evidence="1" type="primary">ydhR</name>
    <name evidence="1" type="ORF">LEUCIP111803_01143</name>
</gene>
<evidence type="ECO:0000313" key="2">
    <source>
        <dbReference type="Proteomes" id="UP000693892"/>
    </source>
</evidence>
<dbReference type="PANTHER" id="PTHR39169">
    <property type="match status" value="1"/>
</dbReference>
<dbReference type="EC" id="1.-.-.-" evidence="1"/>
<keyword evidence="1" id="KW-0560">Oxidoreductase</keyword>
<dbReference type="Pfam" id="PF08803">
    <property type="entry name" value="ydhR"/>
    <property type="match status" value="1"/>
</dbReference>
<sequence length="101" mass="11105">MPIVLIMEYRTAGPFGADAADADRVLASDIVGEAGLQWKLWIEDEAAERSGGVYLFDTRADAERYAELQLSRLASAGIGEVEVKYFDVNEPLSLITRGIRL</sequence>
<evidence type="ECO:0000313" key="1">
    <source>
        <dbReference type="EMBL" id="CAG7608686.1"/>
    </source>
</evidence>
<accession>A0A916JW98</accession>
<reference evidence="1" key="1">
    <citation type="submission" date="2021-06" db="EMBL/GenBank/DDBJ databases">
        <authorList>
            <person name="Criscuolo A."/>
        </authorList>
    </citation>
    <scope>NUCLEOTIDE SEQUENCE</scope>
    <source>
        <strain evidence="1">CIP111803</strain>
    </source>
</reference>
<protein>
    <submittedName>
        <fullName evidence="1">Monooxygenase YdhR</fullName>
        <ecNumber evidence="1">1.-.-.-</ecNumber>
    </submittedName>
</protein>
<dbReference type="AlphaFoldDB" id="A0A916JW98"/>
<keyword evidence="2" id="KW-1185">Reference proteome</keyword>